<accession>A6NYE8</accession>
<dbReference type="RefSeq" id="WP_006573755.1">
    <property type="nucleotide sequence ID" value="NZ_AAXG02000029.1"/>
</dbReference>
<dbReference type="AlphaFoldDB" id="A6NYE8"/>
<sequence>MWCEAGGKGGTWDGALGPDVPDRMLFAQNGNIVTLKRGIVHTFLLNQGSGRDILFRVKNKPEPQKEAL</sequence>
<reference evidence="1 2" key="2">
    <citation type="submission" date="2007-06" db="EMBL/GenBank/DDBJ databases">
        <title>Draft genome sequence of Pseudoflavonifractor capillosus ATCC 29799.</title>
        <authorList>
            <person name="Sudarsanam P."/>
            <person name="Ley R."/>
            <person name="Guruge J."/>
            <person name="Turnbaugh P.J."/>
            <person name="Mahowald M."/>
            <person name="Liep D."/>
            <person name="Gordon J."/>
        </authorList>
    </citation>
    <scope>NUCLEOTIDE SEQUENCE [LARGE SCALE GENOMIC DNA]</scope>
    <source>
        <strain evidence="1 2">ATCC 29799</strain>
    </source>
</reference>
<reference evidence="1 2" key="1">
    <citation type="submission" date="2007-04" db="EMBL/GenBank/DDBJ databases">
        <authorList>
            <person name="Fulton L."/>
            <person name="Clifton S."/>
            <person name="Fulton B."/>
            <person name="Xu J."/>
            <person name="Minx P."/>
            <person name="Pepin K.H."/>
            <person name="Johnson M."/>
            <person name="Thiruvilangam P."/>
            <person name="Bhonagiri V."/>
            <person name="Nash W.E."/>
            <person name="Mardis E.R."/>
            <person name="Wilson R.K."/>
        </authorList>
    </citation>
    <scope>NUCLEOTIDE SEQUENCE [LARGE SCALE GENOMIC DNA]</scope>
    <source>
        <strain evidence="1 2">ATCC 29799</strain>
    </source>
</reference>
<dbReference type="Proteomes" id="UP000003639">
    <property type="component" value="Unassembled WGS sequence"/>
</dbReference>
<evidence type="ECO:0000313" key="1">
    <source>
        <dbReference type="EMBL" id="EDM98914.1"/>
    </source>
</evidence>
<name>A6NYE8_9FIRM</name>
<evidence type="ECO:0000313" key="2">
    <source>
        <dbReference type="Proteomes" id="UP000003639"/>
    </source>
</evidence>
<gene>
    <name evidence="1" type="ORF">BACCAP_03248</name>
</gene>
<dbReference type="EMBL" id="AAXG02000029">
    <property type="protein sequence ID" value="EDM98914.1"/>
    <property type="molecule type" value="Genomic_DNA"/>
</dbReference>
<organism evidence="1 2">
    <name type="scientific">Pseudoflavonifractor capillosus ATCC 29799</name>
    <dbReference type="NCBI Taxonomy" id="411467"/>
    <lineage>
        <taxon>Bacteria</taxon>
        <taxon>Bacillati</taxon>
        <taxon>Bacillota</taxon>
        <taxon>Clostridia</taxon>
        <taxon>Eubacteriales</taxon>
        <taxon>Oscillospiraceae</taxon>
        <taxon>Pseudoflavonifractor</taxon>
    </lineage>
</organism>
<keyword evidence="2" id="KW-1185">Reference proteome</keyword>
<comment type="caution">
    <text evidence="1">The sequence shown here is derived from an EMBL/GenBank/DDBJ whole genome shotgun (WGS) entry which is preliminary data.</text>
</comment>
<dbReference type="STRING" id="411467.BACCAP_03248"/>
<protein>
    <submittedName>
        <fullName evidence="1">Uncharacterized protein</fullName>
    </submittedName>
</protein>
<proteinExistence type="predicted"/>